<keyword evidence="6" id="KW-0503">Monooxygenase</keyword>
<dbReference type="Pfam" id="PF21274">
    <property type="entry name" value="Rng_hyd_C"/>
    <property type="match status" value="1"/>
</dbReference>
<feature type="transmembrane region" description="Helical" evidence="4">
    <location>
        <begin position="52"/>
        <end position="73"/>
    </location>
</feature>
<dbReference type="Gene3D" id="3.50.50.60">
    <property type="entry name" value="FAD/NAD(P)-binding domain"/>
    <property type="match status" value="1"/>
</dbReference>
<keyword evidence="3" id="KW-0560">Oxidoreductase</keyword>
<organism evidence="6 7">
    <name type="scientific">Lachnellula hyalina</name>
    <dbReference type="NCBI Taxonomy" id="1316788"/>
    <lineage>
        <taxon>Eukaryota</taxon>
        <taxon>Fungi</taxon>
        <taxon>Dikarya</taxon>
        <taxon>Ascomycota</taxon>
        <taxon>Pezizomycotina</taxon>
        <taxon>Leotiomycetes</taxon>
        <taxon>Helotiales</taxon>
        <taxon>Lachnaceae</taxon>
        <taxon>Lachnellula</taxon>
    </lineage>
</organism>
<evidence type="ECO:0000256" key="3">
    <source>
        <dbReference type="ARBA" id="ARBA00023002"/>
    </source>
</evidence>
<keyword evidence="4" id="KW-0472">Membrane</keyword>
<dbReference type="GO" id="GO:0016709">
    <property type="term" value="F:oxidoreductase activity, acting on paired donors, with incorporation or reduction of molecular oxygen, NAD(P)H as one donor, and incorporation of one atom of oxygen"/>
    <property type="evidence" value="ECO:0007669"/>
    <property type="project" value="UniProtKB-ARBA"/>
</dbReference>
<dbReference type="OrthoDB" id="2096480at2759"/>
<keyword evidence="1" id="KW-0285">Flavoprotein</keyword>
<dbReference type="PANTHER" id="PTHR43004">
    <property type="entry name" value="TRK SYSTEM POTASSIUM UPTAKE PROTEIN"/>
    <property type="match status" value="1"/>
</dbReference>
<dbReference type="GeneID" id="41980578"/>
<dbReference type="InterPro" id="IPR036188">
    <property type="entry name" value="FAD/NAD-bd_sf"/>
</dbReference>
<proteinExistence type="predicted"/>
<dbReference type="Proteomes" id="UP000431533">
    <property type="component" value="Unassembled WGS sequence"/>
</dbReference>
<evidence type="ECO:0000313" key="6">
    <source>
        <dbReference type="EMBL" id="TVY30807.1"/>
    </source>
</evidence>
<dbReference type="Gene3D" id="3.40.30.120">
    <property type="match status" value="1"/>
</dbReference>
<dbReference type="AlphaFoldDB" id="A0A8H8U1V1"/>
<evidence type="ECO:0000256" key="4">
    <source>
        <dbReference type="SAM" id="Phobius"/>
    </source>
</evidence>
<feature type="domain" description="FAD-binding" evidence="5">
    <location>
        <begin position="51"/>
        <end position="434"/>
    </location>
</feature>
<keyword evidence="2" id="KW-0274">FAD</keyword>
<dbReference type="PRINTS" id="PR00420">
    <property type="entry name" value="RNGMNOXGNASE"/>
</dbReference>
<keyword evidence="4" id="KW-1133">Transmembrane helix</keyword>
<evidence type="ECO:0000259" key="5">
    <source>
        <dbReference type="Pfam" id="PF01494"/>
    </source>
</evidence>
<gene>
    <name evidence="6" type="primary">apdD</name>
    <name evidence="6" type="ORF">LHYA1_G000380</name>
</gene>
<reference evidence="6 7" key="1">
    <citation type="submission" date="2018-05" db="EMBL/GenBank/DDBJ databases">
        <title>Genome sequencing and assembly of the regulated plant pathogen Lachnellula willkommii and related sister species for the development of diagnostic species identification markers.</title>
        <authorList>
            <person name="Giroux E."/>
            <person name="Bilodeau G."/>
        </authorList>
    </citation>
    <scope>NUCLEOTIDE SEQUENCE [LARGE SCALE GENOMIC DNA]</scope>
    <source>
        <strain evidence="6 7">CBS 185.66</strain>
    </source>
</reference>
<keyword evidence="4" id="KW-0812">Transmembrane</keyword>
<dbReference type="GO" id="GO:0071949">
    <property type="term" value="F:FAD binding"/>
    <property type="evidence" value="ECO:0007669"/>
    <property type="project" value="InterPro"/>
</dbReference>
<dbReference type="RefSeq" id="XP_031009592.1">
    <property type="nucleotide sequence ID" value="XM_031145372.1"/>
</dbReference>
<sequence>MSSLIIGFKNYLSVKFSWFKRFSQERLMSSSHPSLEGAVDAERTETLPSDTVLIVGGGPVGLLLATVLAFYGVKSLLLERNETTTKWPKMDLTNARSMEIFRKLGLADGLREKGDIWQPRCGMRADYFTPGVPSNIPYTVLFSSGLSRENAITQWWHPSVDECRKQTRTRNDGTKPLEPYQRISQAIFEAWLKESCDANPLIDLRYGNKVETVQSEGEDVKVTAVNSQTGKKVDFISRYVAGCDGSSSKVRTGLGIPLDGGPIPGFALLVHFKSKDLARLQKQGQFWHIFFVKEGGIGGAIIAQDEVDTWTTHLFLPLDADHKSISSEEAVYSVLGGMGGRYEIKIDEIIVRSTYRPNVAVSRSYSALNGRVFLAGDSAHQNIPTGGYGMNMGIGDAYDLGWKLSAVINGHGKRGLLDSYELERRPVASLTVEHSKVHNDAHGAVGNLLLPDATVIDHDTKEGEALREKISRHYQEHDGENRDLGIEMGFHYKSPINIPDDSAPAPVWTASRYMPTTWPGVRAPHVFLNNGTPIFDHFGKDYTLIEFPSTIDLGSKYIMDAAKENKFPLKHMVLPGEDNAFNIWGKHLVLVRPDGHVSWRSNIIQDSSSAKKILNTIVGTQYGVVIEKIAFEGSGSGVVSTQREGFVLEKMGDLQK</sequence>
<name>A0A8H8U1V1_9HELO</name>
<dbReference type="Gene3D" id="3.30.9.10">
    <property type="entry name" value="D-Amino Acid Oxidase, subunit A, domain 2"/>
    <property type="match status" value="1"/>
</dbReference>
<dbReference type="EMBL" id="QGMH01000004">
    <property type="protein sequence ID" value="TVY30807.1"/>
    <property type="molecule type" value="Genomic_DNA"/>
</dbReference>
<dbReference type="SUPFAM" id="SSF51905">
    <property type="entry name" value="FAD/NAD(P)-binding domain"/>
    <property type="match status" value="1"/>
</dbReference>
<dbReference type="Pfam" id="PF01494">
    <property type="entry name" value="FAD_binding_3"/>
    <property type="match status" value="1"/>
</dbReference>
<comment type="caution">
    <text evidence="6">The sequence shown here is derived from an EMBL/GenBank/DDBJ whole genome shotgun (WGS) entry which is preliminary data.</text>
</comment>
<keyword evidence="7" id="KW-1185">Reference proteome</keyword>
<dbReference type="InterPro" id="IPR050641">
    <property type="entry name" value="RIFMO-like"/>
</dbReference>
<protein>
    <submittedName>
        <fullName evidence="6">FAD-dependent monooxygenase</fullName>
    </submittedName>
</protein>
<evidence type="ECO:0000256" key="1">
    <source>
        <dbReference type="ARBA" id="ARBA00022630"/>
    </source>
</evidence>
<dbReference type="InterPro" id="IPR002938">
    <property type="entry name" value="FAD-bd"/>
</dbReference>
<evidence type="ECO:0000313" key="7">
    <source>
        <dbReference type="Proteomes" id="UP000431533"/>
    </source>
</evidence>
<dbReference type="PANTHER" id="PTHR43004:SF21">
    <property type="entry name" value="FAD-BINDING DOMAIN-CONTAINING PROTEIN-RELATED"/>
    <property type="match status" value="1"/>
</dbReference>
<evidence type="ECO:0000256" key="2">
    <source>
        <dbReference type="ARBA" id="ARBA00022827"/>
    </source>
</evidence>
<accession>A0A8H8U1V1</accession>